<protein>
    <submittedName>
        <fullName evidence="2">Uncharacterized protein</fullName>
    </submittedName>
</protein>
<feature type="compositionally biased region" description="Basic and acidic residues" evidence="1">
    <location>
        <begin position="36"/>
        <end position="49"/>
    </location>
</feature>
<dbReference type="EMBL" id="JAEUBG010000868">
    <property type="protein sequence ID" value="KAH3687310.1"/>
    <property type="molecule type" value="Genomic_DNA"/>
</dbReference>
<feature type="region of interest" description="Disordered" evidence="1">
    <location>
        <begin position="36"/>
        <end position="61"/>
    </location>
</feature>
<name>A0A9P8QD31_WICPI</name>
<proteinExistence type="predicted"/>
<comment type="caution">
    <text evidence="2">The sequence shown here is derived from an EMBL/GenBank/DDBJ whole genome shotgun (WGS) entry which is preliminary data.</text>
</comment>
<evidence type="ECO:0000313" key="2">
    <source>
        <dbReference type="EMBL" id="KAH3687310.1"/>
    </source>
</evidence>
<evidence type="ECO:0000256" key="1">
    <source>
        <dbReference type="SAM" id="MobiDB-lite"/>
    </source>
</evidence>
<feature type="non-terminal residue" evidence="2">
    <location>
        <position position="1"/>
    </location>
</feature>
<evidence type="ECO:0000313" key="3">
    <source>
        <dbReference type="Proteomes" id="UP000774326"/>
    </source>
</evidence>
<reference evidence="2" key="2">
    <citation type="submission" date="2021-01" db="EMBL/GenBank/DDBJ databases">
        <authorList>
            <person name="Schikora-Tamarit M.A."/>
        </authorList>
    </citation>
    <scope>NUCLEOTIDE SEQUENCE</scope>
    <source>
        <strain evidence="2">CBS2887</strain>
    </source>
</reference>
<organism evidence="2 3">
    <name type="scientific">Wickerhamomyces pijperi</name>
    <name type="common">Yeast</name>
    <name type="synonym">Pichia pijperi</name>
    <dbReference type="NCBI Taxonomy" id="599730"/>
    <lineage>
        <taxon>Eukaryota</taxon>
        <taxon>Fungi</taxon>
        <taxon>Dikarya</taxon>
        <taxon>Ascomycota</taxon>
        <taxon>Saccharomycotina</taxon>
        <taxon>Saccharomycetes</taxon>
        <taxon>Phaffomycetales</taxon>
        <taxon>Wickerhamomycetaceae</taxon>
        <taxon>Wickerhamomyces</taxon>
    </lineage>
</organism>
<accession>A0A9P8QD31</accession>
<gene>
    <name evidence="2" type="ORF">WICPIJ_001707</name>
</gene>
<keyword evidence="3" id="KW-1185">Reference proteome</keyword>
<dbReference type="Proteomes" id="UP000774326">
    <property type="component" value="Unassembled WGS sequence"/>
</dbReference>
<sequence length="61" mass="6866">DKILNSGLEIDMTDEAAGLYIVTDEKQREAIRKEAEVEQLREEKEKQQDGDDAAGEETSNL</sequence>
<dbReference type="AlphaFoldDB" id="A0A9P8QD31"/>
<reference evidence="2" key="1">
    <citation type="journal article" date="2021" name="Open Biol.">
        <title>Shared evolutionary footprints suggest mitochondrial oxidative damage underlies multiple complex I losses in fungi.</title>
        <authorList>
            <person name="Schikora-Tamarit M.A."/>
            <person name="Marcet-Houben M."/>
            <person name="Nosek J."/>
            <person name="Gabaldon T."/>
        </authorList>
    </citation>
    <scope>NUCLEOTIDE SEQUENCE</scope>
    <source>
        <strain evidence="2">CBS2887</strain>
    </source>
</reference>